<accession>A0ABV6PRZ7</accession>
<evidence type="ECO:0000313" key="3">
    <source>
        <dbReference type="EMBL" id="MFC0592622.1"/>
    </source>
</evidence>
<keyword evidence="4" id="KW-1185">Reference proteome</keyword>
<proteinExistence type="predicted"/>
<dbReference type="RefSeq" id="WP_293225829.1">
    <property type="nucleotide sequence ID" value="NZ_JBHLTN010000016.1"/>
</dbReference>
<reference evidence="3 4" key="1">
    <citation type="submission" date="2024-09" db="EMBL/GenBank/DDBJ databases">
        <authorList>
            <person name="Sun Q."/>
            <person name="Mori K."/>
        </authorList>
    </citation>
    <scope>NUCLEOTIDE SEQUENCE [LARGE SCALE GENOMIC DNA]</scope>
    <source>
        <strain evidence="3 4">NCAIM B.02336</strain>
    </source>
</reference>
<keyword evidence="1" id="KW-0238">DNA-binding</keyword>
<dbReference type="CDD" id="cd00093">
    <property type="entry name" value="HTH_XRE"/>
    <property type="match status" value="1"/>
</dbReference>
<evidence type="ECO:0000313" key="4">
    <source>
        <dbReference type="Proteomes" id="UP001589834"/>
    </source>
</evidence>
<sequence length="98" mass="10940">MSSSIQWPHPGEVLMEDFLKPMGISQYRIAKDIGVPARRVNEIVKGQRGISADTALRLAAFFGTDAISWMNLQAEYDLRAAQSSMQTVLAHIRKHELA</sequence>
<organism evidence="3 4">
    <name type="scientific">Ottowia pentelensis</name>
    <dbReference type="NCBI Taxonomy" id="511108"/>
    <lineage>
        <taxon>Bacteria</taxon>
        <taxon>Pseudomonadati</taxon>
        <taxon>Pseudomonadota</taxon>
        <taxon>Betaproteobacteria</taxon>
        <taxon>Burkholderiales</taxon>
        <taxon>Comamonadaceae</taxon>
        <taxon>Ottowia</taxon>
    </lineage>
</organism>
<evidence type="ECO:0000256" key="1">
    <source>
        <dbReference type="ARBA" id="ARBA00023125"/>
    </source>
</evidence>
<dbReference type="Pfam" id="PF01381">
    <property type="entry name" value="HTH_3"/>
    <property type="match status" value="1"/>
</dbReference>
<dbReference type="EMBL" id="JBHLTN010000016">
    <property type="protein sequence ID" value="MFC0592622.1"/>
    <property type="molecule type" value="Genomic_DNA"/>
</dbReference>
<gene>
    <name evidence="3" type="ORF">ACFFGG_08640</name>
</gene>
<name>A0ABV6PRZ7_9BURK</name>
<dbReference type="InterPro" id="IPR010982">
    <property type="entry name" value="Lambda_DNA-bd_dom_sf"/>
</dbReference>
<dbReference type="PROSITE" id="PS50943">
    <property type="entry name" value="HTH_CROC1"/>
    <property type="match status" value="1"/>
</dbReference>
<feature type="domain" description="HTH cro/C1-type" evidence="2">
    <location>
        <begin position="23"/>
        <end position="69"/>
    </location>
</feature>
<dbReference type="Gene3D" id="1.10.260.40">
    <property type="entry name" value="lambda repressor-like DNA-binding domains"/>
    <property type="match status" value="1"/>
</dbReference>
<dbReference type="PANTHER" id="PTHR36924:SF1">
    <property type="entry name" value="ANTITOXIN HIGA-1"/>
    <property type="match status" value="1"/>
</dbReference>
<dbReference type="SUPFAM" id="SSF47413">
    <property type="entry name" value="lambda repressor-like DNA-binding domains"/>
    <property type="match status" value="1"/>
</dbReference>
<dbReference type="PANTHER" id="PTHR36924">
    <property type="entry name" value="ANTITOXIN HIGA-1"/>
    <property type="match status" value="1"/>
</dbReference>
<dbReference type="SMART" id="SM00530">
    <property type="entry name" value="HTH_XRE"/>
    <property type="match status" value="1"/>
</dbReference>
<dbReference type="Proteomes" id="UP001589834">
    <property type="component" value="Unassembled WGS sequence"/>
</dbReference>
<protein>
    <submittedName>
        <fullName evidence="3">HigA family addiction module antitoxin</fullName>
    </submittedName>
</protein>
<dbReference type="InterPro" id="IPR013430">
    <property type="entry name" value="Toxin_antidote_HigA"/>
</dbReference>
<dbReference type="InterPro" id="IPR001387">
    <property type="entry name" value="Cro/C1-type_HTH"/>
</dbReference>
<comment type="caution">
    <text evidence="3">The sequence shown here is derived from an EMBL/GenBank/DDBJ whole genome shotgun (WGS) entry which is preliminary data.</text>
</comment>
<evidence type="ECO:0000259" key="2">
    <source>
        <dbReference type="PROSITE" id="PS50943"/>
    </source>
</evidence>
<dbReference type="NCBIfam" id="TIGR02607">
    <property type="entry name" value="antidote_HigA"/>
    <property type="match status" value="1"/>
</dbReference>